<dbReference type="InterPro" id="IPR000719">
    <property type="entry name" value="Prot_kinase_dom"/>
</dbReference>
<keyword evidence="1" id="KW-0723">Serine/threonine-protein kinase</keyword>
<dbReference type="CDD" id="cd05123">
    <property type="entry name" value="STKc_AGC"/>
    <property type="match status" value="1"/>
</dbReference>
<dbReference type="InterPro" id="IPR011009">
    <property type="entry name" value="Kinase-like_dom_sf"/>
</dbReference>
<keyword evidence="3" id="KW-0547">Nucleotide-binding</keyword>
<dbReference type="InterPro" id="IPR000961">
    <property type="entry name" value="AGC-kinase_C"/>
</dbReference>
<evidence type="ECO:0000259" key="8">
    <source>
        <dbReference type="PROSITE" id="PS51285"/>
    </source>
</evidence>
<evidence type="ECO:0000256" key="6">
    <source>
        <dbReference type="SAM" id="MobiDB-lite"/>
    </source>
</evidence>
<dbReference type="EMBL" id="FR824145">
    <property type="protein sequence ID" value="CCA20677.1"/>
    <property type="molecule type" value="Genomic_DNA"/>
</dbReference>
<dbReference type="Pfam" id="PF00069">
    <property type="entry name" value="Pkinase"/>
    <property type="match status" value="1"/>
</dbReference>
<evidence type="ECO:0000256" key="3">
    <source>
        <dbReference type="ARBA" id="ARBA00022741"/>
    </source>
</evidence>
<dbReference type="SMART" id="SM00133">
    <property type="entry name" value="S_TK_X"/>
    <property type="match status" value="1"/>
</dbReference>
<reference evidence="9" key="2">
    <citation type="submission" date="2011-02" db="EMBL/GenBank/DDBJ databases">
        <authorList>
            <person name="MacLean D."/>
        </authorList>
    </citation>
    <scope>NUCLEOTIDE SEQUENCE</scope>
</reference>
<evidence type="ECO:0000256" key="1">
    <source>
        <dbReference type="ARBA" id="ARBA00022527"/>
    </source>
</evidence>
<dbReference type="FunFam" id="3.30.200.20:FF:001341">
    <property type="entry name" value="Uncharacterized protein"/>
    <property type="match status" value="1"/>
</dbReference>
<sequence length="971" mass="109103">MILLDFETAQSMTKHDILPMDQIHLYSDTGSHALDFTKSSSSVSSSSQSLALQPRIARRYELYTPTSSEESLDIRDEAFVFSPAQGQRAEIPRRRRQRLRTISAGELGIIIEDKENHSPLKSSHSLISAELSARFVLNSHGRVCDARTDQVVGKEMIRIHGEAIVATLITYVHTKMLQEYCFIEQVIPALDYDVERVPFTSSCGITESVISNSKSMANSRASGFSSSICSTTDGFRTMIDTSIPRCVFHTSTDYSVAEKLLVFVCSSRGLSCGIWSRSVLLNAGVNAGSMIPYFQQALALGYGILVMNPNMNAQVMIDRNGNRSKVAIEGSSTQEEHVEHVWQNYISPSGAQKIHFIAYGYGGELVSSLINKYNHELKNRLGNVALIESNHRKETKWNPCFQRFFSEHSVCWRQNQHKPMNHVLSRGNCHSAEHDTVSRRKRNTNYNSDSQEPHGTRQPAVDDVIQTGILYRLKSSGSGSDSSTDGTEDMGCLCLSAGSSAKNDGAVNPAYTAQIVREAVFEFLAAPSAYEYEHQISRKVRLRRLIGEKIGLNSVGDRKNGQLPHAKSAPSLTSGNRKSCSGITAQSTEKVGIDDFDLLHVIGRGAFGKVMLVRRKSDSVESRGTLTKKKSTFGFFETILNGFNGQRFVSKESLAKDSKDCLSENGCVYAMKVIQKSAVFKKRQVEHTKSERRILQSINHPFIVQLRYAFQTRSKLYFVMDYYRGGTLNFHLSSLKAFSEPVAKFYAAQLVLAISHLHTYNVVYRDLKPDNILMDEEGYLALTDFGLSQDRYDPKGGLLTFCGTAEYIAPELIRRIPYGKSVDYWSLGVLIYEMLAGFTPFFHYNRQHNFRNILDLPLQFPPSFSDDVKSLLRALLVRDPSKRLGSGQCGVQEIKEYSFFSSIDWEQLYKRQIPAPFRPRVREAEDVSNVPVFFKREQVKDSVSSEIDEACHQVFDGFTYVDPWQSQEIGV</sequence>
<keyword evidence="4 9" id="KW-0418">Kinase</keyword>
<feature type="domain" description="AGC-kinase C-terminal" evidence="8">
    <location>
        <begin position="901"/>
        <end position="970"/>
    </location>
</feature>
<dbReference type="AlphaFoldDB" id="F0WHF8"/>
<evidence type="ECO:0000256" key="5">
    <source>
        <dbReference type="ARBA" id="ARBA00022840"/>
    </source>
</evidence>
<dbReference type="PROSITE" id="PS00108">
    <property type="entry name" value="PROTEIN_KINASE_ST"/>
    <property type="match status" value="1"/>
</dbReference>
<organism evidence="9">
    <name type="scientific">Albugo laibachii Nc14</name>
    <dbReference type="NCBI Taxonomy" id="890382"/>
    <lineage>
        <taxon>Eukaryota</taxon>
        <taxon>Sar</taxon>
        <taxon>Stramenopiles</taxon>
        <taxon>Oomycota</taxon>
        <taxon>Peronosporomycetes</taxon>
        <taxon>Albuginales</taxon>
        <taxon>Albuginaceae</taxon>
        <taxon>Albugo</taxon>
    </lineage>
</organism>
<feature type="domain" description="Protein kinase" evidence="7">
    <location>
        <begin position="596"/>
        <end position="900"/>
    </location>
</feature>
<dbReference type="Gene3D" id="1.10.510.10">
    <property type="entry name" value="Transferase(Phosphotransferase) domain 1"/>
    <property type="match status" value="1"/>
</dbReference>
<dbReference type="PANTHER" id="PTHR24351">
    <property type="entry name" value="RIBOSOMAL PROTEIN S6 KINASE"/>
    <property type="match status" value="1"/>
</dbReference>
<dbReference type="HOGENOM" id="CLU_000288_56_1_1"/>
<feature type="region of interest" description="Disordered" evidence="6">
    <location>
        <begin position="423"/>
        <end position="461"/>
    </location>
</feature>
<dbReference type="InterPro" id="IPR008271">
    <property type="entry name" value="Ser/Thr_kinase_AS"/>
</dbReference>
<gene>
    <name evidence="9" type="primary">AlNc14C100G6021</name>
    <name evidence="9" type="ORF">ALNC14_068200</name>
</gene>
<keyword evidence="2" id="KW-0808">Transferase</keyword>
<dbReference type="Pfam" id="PF22749">
    <property type="entry name" value="Arb2"/>
    <property type="match status" value="1"/>
</dbReference>
<evidence type="ECO:0000256" key="4">
    <source>
        <dbReference type="ARBA" id="ARBA00022777"/>
    </source>
</evidence>
<keyword evidence="5" id="KW-0067">ATP-binding</keyword>
<dbReference type="InterPro" id="IPR053858">
    <property type="entry name" value="Arb2_dom"/>
</dbReference>
<dbReference type="PROSITE" id="PS50011">
    <property type="entry name" value="PROTEIN_KINASE_DOM"/>
    <property type="match status" value="1"/>
</dbReference>
<accession>F0WHF8</accession>
<dbReference type="GO" id="GO:0005524">
    <property type="term" value="F:ATP binding"/>
    <property type="evidence" value="ECO:0007669"/>
    <property type="project" value="UniProtKB-KW"/>
</dbReference>
<feature type="region of interest" description="Disordered" evidence="6">
    <location>
        <begin position="557"/>
        <end position="581"/>
    </location>
</feature>
<dbReference type="SMART" id="SM00220">
    <property type="entry name" value="S_TKc"/>
    <property type="match status" value="1"/>
</dbReference>
<evidence type="ECO:0000313" key="9">
    <source>
        <dbReference type="EMBL" id="CCA20677.1"/>
    </source>
</evidence>
<dbReference type="SUPFAM" id="SSF56112">
    <property type="entry name" value="Protein kinase-like (PK-like)"/>
    <property type="match status" value="1"/>
</dbReference>
<dbReference type="Gene3D" id="3.30.200.20">
    <property type="entry name" value="Phosphorylase Kinase, domain 1"/>
    <property type="match status" value="2"/>
</dbReference>
<evidence type="ECO:0000259" key="7">
    <source>
        <dbReference type="PROSITE" id="PS50011"/>
    </source>
</evidence>
<feature type="compositionally biased region" description="Polar residues" evidence="6">
    <location>
        <begin position="570"/>
        <end position="581"/>
    </location>
</feature>
<protein>
    <submittedName>
        <fullName evidence="9">Protein kinase putative</fullName>
    </submittedName>
</protein>
<dbReference type="FunFam" id="1.10.510.10:FF:000713">
    <property type="entry name" value="Non-specific serine/threonine protein kinase"/>
    <property type="match status" value="1"/>
</dbReference>
<dbReference type="InterPro" id="IPR045270">
    <property type="entry name" value="STKc_AGC"/>
</dbReference>
<name>F0WHF8_9STRA</name>
<proteinExistence type="predicted"/>
<reference evidence="9" key="1">
    <citation type="journal article" date="2011" name="PLoS Biol.">
        <title>Gene gain and loss during evolution of obligate parasitism in the white rust pathogen of Arabidopsis thaliana.</title>
        <authorList>
            <person name="Kemen E."/>
            <person name="Gardiner A."/>
            <person name="Schultz-Larsen T."/>
            <person name="Kemen A.C."/>
            <person name="Balmuth A.L."/>
            <person name="Robert-Seilaniantz A."/>
            <person name="Bailey K."/>
            <person name="Holub E."/>
            <person name="Studholme D.J."/>
            <person name="Maclean D."/>
            <person name="Jones J.D."/>
        </authorList>
    </citation>
    <scope>NUCLEOTIDE SEQUENCE</scope>
</reference>
<dbReference type="PROSITE" id="PS51285">
    <property type="entry name" value="AGC_KINASE_CTER"/>
    <property type="match status" value="1"/>
</dbReference>
<evidence type="ECO:0000256" key="2">
    <source>
        <dbReference type="ARBA" id="ARBA00022679"/>
    </source>
</evidence>
<dbReference type="GO" id="GO:0004674">
    <property type="term" value="F:protein serine/threonine kinase activity"/>
    <property type="evidence" value="ECO:0007669"/>
    <property type="project" value="UniProtKB-KW"/>
</dbReference>